<accession>A0ACC0PR47</accession>
<organism evidence="1 2">
    <name type="scientific">Rhododendron molle</name>
    <name type="common">Chinese azalea</name>
    <name type="synonym">Azalea mollis</name>
    <dbReference type="NCBI Taxonomy" id="49168"/>
    <lineage>
        <taxon>Eukaryota</taxon>
        <taxon>Viridiplantae</taxon>
        <taxon>Streptophyta</taxon>
        <taxon>Embryophyta</taxon>
        <taxon>Tracheophyta</taxon>
        <taxon>Spermatophyta</taxon>
        <taxon>Magnoliopsida</taxon>
        <taxon>eudicotyledons</taxon>
        <taxon>Gunneridae</taxon>
        <taxon>Pentapetalae</taxon>
        <taxon>asterids</taxon>
        <taxon>Ericales</taxon>
        <taxon>Ericaceae</taxon>
        <taxon>Ericoideae</taxon>
        <taxon>Rhodoreae</taxon>
        <taxon>Rhododendron</taxon>
    </lineage>
</organism>
<dbReference type="EMBL" id="CM046389">
    <property type="protein sequence ID" value="KAI8568076.1"/>
    <property type="molecule type" value="Genomic_DNA"/>
</dbReference>
<evidence type="ECO:0000313" key="2">
    <source>
        <dbReference type="Proteomes" id="UP001062846"/>
    </source>
</evidence>
<proteinExistence type="predicted"/>
<protein>
    <submittedName>
        <fullName evidence="1">Uncharacterized protein</fullName>
    </submittedName>
</protein>
<sequence length="70" mass="7420">MDCWRRSSARSRQAAAGLSSDARVKIRMSSKRSSTASRKALASAESNQNGVNGVQRASSSEGMGSINFLV</sequence>
<reference evidence="1" key="1">
    <citation type="submission" date="2022-02" db="EMBL/GenBank/DDBJ databases">
        <title>Plant Genome Project.</title>
        <authorList>
            <person name="Zhang R.-G."/>
        </authorList>
    </citation>
    <scope>NUCLEOTIDE SEQUENCE</scope>
    <source>
        <strain evidence="1">AT1</strain>
    </source>
</reference>
<evidence type="ECO:0000313" key="1">
    <source>
        <dbReference type="EMBL" id="KAI8568076.1"/>
    </source>
</evidence>
<comment type="caution">
    <text evidence="1">The sequence shown here is derived from an EMBL/GenBank/DDBJ whole genome shotgun (WGS) entry which is preliminary data.</text>
</comment>
<gene>
    <name evidence="1" type="ORF">RHMOL_Rhmol02G0169300</name>
</gene>
<keyword evidence="2" id="KW-1185">Reference proteome</keyword>
<dbReference type="Proteomes" id="UP001062846">
    <property type="component" value="Chromosome 2"/>
</dbReference>
<name>A0ACC0PR47_RHOML</name>